<evidence type="ECO:0000256" key="4">
    <source>
        <dbReference type="SAM" id="MobiDB-lite"/>
    </source>
</evidence>
<evidence type="ECO:0000313" key="7">
    <source>
        <dbReference type="Proteomes" id="UP001497480"/>
    </source>
</evidence>
<dbReference type="EMBL" id="CAXHTB010000011">
    <property type="protein sequence ID" value="CAL0315741.1"/>
    <property type="molecule type" value="Genomic_DNA"/>
</dbReference>
<dbReference type="InterPro" id="IPR002068">
    <property type="entry name" value="A-crystallin/Hsp20_dom"/>
</dbReference>
<dbReference type="PANTHER" id="PTHR11527">
    <property type="entry name" value="HEAT-SHOCK PROTEIN 20 FAMILY MEMBER"/>
    <property type="match status" value="1"/>
</dbReference>
<evidence type="ECO:0000259" key="5">
    <source>
        <dbReference type="PROSITE" id="PS01031"/>
    </source>
</evidence>
<feature type="domain" description="SHSP" evidence="5">
    <location>
        <begin position="61"/>
        <end position="179"/>
    </location>
</feature>
<comment type="caution">
    <text evidence="6">The sequence shown here is derived from an EMBL/GenBank/DDBJ whole genome shotgun (WGS) entry which is preliminary data.</text>
</comment>
<accession>A0AAV1X245</accession>
<dbReference type="Gene3D" id="2.60.40.790">
    <property type="match status" value="1"/>
</dbReference>
<comment type="similarity">
    <text evidence="2 3">Belongs to the small heat shock protein (HSP20) family.</text>
</comment>
<organism evidence="6 7">
    <name type="scientific">Lupinus luteus</name>
    <name type="common">European yellow lupine</name>
    <dbReference type="NCBI Taxonomy" id="3873"/>
    <lineage>
        <taxon>Eukaryota</taxon>
        <taxon>Viridiplantae</taxon>
        <taxon>Streptophyta</taxon>
        <taxon>Embryophyta</taxon>
        <taxon>Tracheophyta</taxon>
        <taxon>Spermatophyta</taxon>
        <taxon>Magnoliopsida</taxon>
        <taxon>eudicotyledons</taxon>
        <taxon>Gunneridae</taxon>
        <taxon>Pentapetalae</taxon>
        <taxon>rosids</taxon>
        <taxon>fabids</taxon>
        <taxon>Fabales</taxon>
        <taxon>Fabaceae</taxon>
        <taxon>Papilionoideae</taxon>
        <taxon>50 kb inversion clade</taxon>
        <taxon>genistoids sensu lato</taxon>
        <taxon>core genistoids</taxon>
        <taxon>Genisteae</taxon>
        <taxon>Lupinus</taxon>
    </lineage>
</organism>
<evidence type="ECO:0000256" key="1">
    <source>
        <dbReference type="ARBA" id="ARBA00023016"/>
    </source>
</evidence>
<dbReference type="SUPFAM" id="SSF49764">
    <property type="entry name" value="HSP20-like chaperones"/>
    <property type="match status" value="1"/>
</dbReference>
<evidence type="ECO:0000313" key="6">
    <source>
        <dbReference type="EMBL" id="CAL0315741.1"/>
    </source>
</evidence>
<gene>
    <name evidence="6" type="ORF">LLUT_LOCUS16801</name>
</gene>
<name>A0AAV1X245_LUPLU</name>
<dbReference type="Proteomes" id="UP001497480">
    <property type="component" value="Unassembled WGS sequence"/>
</dbReference>
<keyword evidence="1" id="KW-0346">Stress response</keyword>
<dbReference type="AlphaFoldDB" id="A0AAV1X245"/>
<keyword evidence="7" id="KW-1185">Reference proteome</keyword>
<feature type="region of interest" description="Disordered" evidence="4">
    <location>
        <begin position="112"/>
        <end position="133"/>
    </location>
</feature>
<sequence length="179" mass="20661">MTKISSSNIYIYTCTSPLFSHNSVFDQQIYITKQITMSLIPSFFGTGRSTNFSDPFSHGCTKETTTAIPYSHKDWKETQEEHVIKVDLSGLKREEVKVEIDGRVLQISVENTREEEERNHSRHHRMERSSSGRRFLRRYRVPENANVDQVKASMENGALTVTFSKEEIKKPVLITGWDS</sequence>
<evidence type="ECO:0000256" key="3">
    <source>
        <dbReference type="RuleBase" id="RU003616"/>
    </source>
</evidence>
<proteinExistence type="inferred from homology"/>
<dbReference type="InterPro" id="IPR031107">
    <property type="entry name" value="Small_HSP"/>
</dbReference>
<reference evidence="6 7" key="1">
    <citation type="submission" date="2024-03" db="EMBL/GenBank/DDBJ databases">
        <authorList>
            <person name="Martinez-Hernandez J."/>
        </authorList>
    </citation>
    <scope>NUCLEOTIDE SEQUENCE [LARGE SCALE GENOMIC DNA]</scope>
</reference>
<dbReference type="PROSITE" id="PS01031">
    <property type="entry name" value="SHSP"/>
    <property type="match status" value="1"/>
</dbReference>
<dbReference type="InterPro" id="IPR008978">
    <property type="entry name" value="HSP20-like_chaperone"/>
</dbReference>
<dbReference type="Pfam" id="PF00011">
    <property type="entry name" value="HSP20"/>
    <property type="match status" value="1"/>
</dbReference>
<protein>
    <recommendedName>
        <fullName evidence="5">SHSP domain-containing protein</fullName>
    </recommendedName>
</protein>
<evidence type="ECO:0000256" key="2">
    <source>
        <dbReference type="PROSITE-ProRule" id="PRU00285"/>
    </source>
</evidence>